<protein>
    <submittedName>
        <fullName evidence="1">Uncharacterized protein</fullName>
    </submittedName>
</protein>
<sequence>MLLRPLLLVISYLWSHAFWLHNVAWYSDFRELNCVYE</sequence>
<organism evidence="1">
    <name type="scientific">Zea mays</name>
    <name type="common">Maize</name>
    <dbReference type="NCBI Taxonomy" id="4577"/>
    <lineage>
        <taxon>Eukaryota</taxon>
        <taxon>Viridiplantae</taxon>
        <taxon>Streptophyta</taxon>
        <taxon>Embryophyta</taxon>
        <taxon>Tracheophyta</taxon>
        <taxon>Spermatophyta</taxon>
        <taxon>Magnoliopsida</taxon>
        <taxon>Liliopsida</taxon>
        <taxon>Poales</taxon>
        <taxon>Poaceae</taxon>
        <taxon>PACMAD clade</taxon>
        <taxon>Panicoideae</taxon>
        <taxon>Andropogonodae</taxon>
        <taxon>Andropogoneae</taxon>
        <taxon>Tripsacinae</taxon>
        <taxon>Zea</taxon>
    </lineage>
</organism>
<proteinExistence type="evidence at transcript level"/>
<name>B6SGQ9_MAIZE</name>
<reference evidence="1" key="1">
    <citation type="journal article" date="2009" name="Plant Mol. Biol.">
        <title>Insights into corn genes derived from large-scale cDNA sequencing.</title>
        <authorList>
            <person name="Alexandrov N.N."/>
            <person name="Brover V.V."/>
            <person name="Freidin S."/>
            <person name="Troukhan M.E."/>
            <person name="Tatarinova T.V."/>
            <person name="Zhang H."/>
            <person name="Swaller T.J."/>
            <person name="Lu Y.P."/>
            <person name="Bouck J."/>
            <person name="Flavell R.B."/>
            <person name="Feldmann K.A."/>
        </authorList>
    </citation>
    <scope>NUCLEOTIDE SEQUENCE</scope>
</reference>
<accession>B6SGQ9</accession>
<dbReference type="EMBL" id="EU951924">
    <property type="protein sequence ID" value="ACG24042.1"/>
    <property type="molecule type" value="mRNA"/>
</dbReference>
<dbReference type="AlphaFoldDB" id="B6SGQ9"/>
<evidence type="ECO:0000313" key="1">
    <source>
        <dbReference type="EMBL" id="ACG24042.1"/>
    </source>
</evidence>